<organism evidence="1">
    <name type="scientific">uncultured Caudovirales phage</name>
    <dbReference type="NCBI Taxonomy" id="2100421"/>
    <lineage>
        <taxon>Viruses</taxon>
        <taxon>Duplodnaviria</taxon>
        <taxon>Heunggongvirae</taxon>
        <taxon>Uroviricota</taxon>
        <taxon>Caudoviricetes</taxon>
        <taxon>Peduoviridae</taxon>
        <taxon>Maltschvirus</taxon>
        <taxon>Maltschvirus maltsch</taxon>
    </lineage>
</organism>
<reference evidence="1" key="1">
    <citation type="submission" date="2020-05" db="EMBL/GenBank/DDBJ databases">
        <authorList>
            <person name="Chiriac C."/>
            <person name="Salcher M."/>
            <person name="Ghai R."/>
            <person name="Kavagutti S V."/>
        </authorList>
    </citation>
    <scope>NUCLEOTIDE SEQUENCE</scope>
</reference>
<accession>A0A6J5RIP5</accession>
<gene>
    <name evidence="1" type="ORF">UFOVP1233_16</name>
</gene>
<protein>
    <submittedName>
        <fullName evidence="1">Uncharacterized protein</fullName>
    </submittedName>
</protein>
<dbReference type="EMBL" id="LR797187">
    <property type="protein sequence ID" value="CAB4192195.1"/>
    <property type="molecule type" value="Genomic_DNA"/>
</dbReference>
<proteinExistence type="predicted"/>
<sequence length="97" mass="10964">METLTREQAAWAVAVGLSIPRAAWLLRCPKHTRGALSKAKPFKRAKGANCYLARINGSLYFRVNRRDHNIIERCPDGDLSLARAYRDKRLAELGLVE</sequence>
<name>A0A6J5RIP5_9CAUD</name>
<evidence type="ECO:0000313" key="1">
    <source>
        <dbReference type="EMBL" id="CAB4192195.1"/>
    </source>
</evidence>